<name>A0A1C3V8R6_9HYPH</name>
<dbReference type="Gene3D" id="3.40.50.2000">
    <property type="entry name" value="Glycogen Phosphorylase B"/>
    <property type="match status" value="2"/>
</dbReference>
<dbReference type="SUPFAM" id="SSF53756">
    <property type="entry name" value="UDP-Glycosyltransferase/glycogen phosphorylase"/>
    <property type="match status" value="1"/>
</dbReference>
<gene>
    <name evidence="2" type="ORF">GA0061101_104393</name>
</gene>
<sequence length="419" mass="47293">MRKKILVVLKGYPRLSETFIAQELLGLERAGFDLTLISMRKPTDKKRHPVHDEIKARVVYLPEYLHNEPLRVLRAFFAGIGKPGFKPLLKQFWADLKRDITPNRFRRFGQALVLAHEWPDNGEWLHAHFIHTPASVTAYASIMTGIPWTCSAHAKDIWTSPDWELSEKLGRARWTVTCTRTGFDHMRDLTDMRDNVHLSYHGLDLDRFGPFAGEHSARDGSEVSDPVFVLSVGRAVEKKGYDVLLKALALLPGDLNWRFTHIGGGDGLAKLKELAETLGITDRITWKGALAQEDVLAHYRQADIFALACRVAADGDRDGLPNVLVEASSQRLVCLSTNISGVPELLEDGENGLVVPPENPQALAATLELAIRDPALRHRLGEAAERRVREHFDYHASIRQLTGLFEEQWQKEDQWRKSA</sequence>
<accession>A0A1C3V8R6</accession>
<dbReference type="PANTHER" id="PTHR12526:SF636">
    <property type="entry name" value="BLL3647 PROTEIN"/>
    <property type="match status" value="1"/>
</dbReference>
<proteinExistence type="predicted"/>
<dbReference type="InterPro" id="IPR001296">
    <property type="entry name" value="Glyco_trans_1"/>
</dbReference>
<dbReference type="OrthoDB" id="9790710at2"/>
<dbReference type="AlphaFoldDB" id="A0A1C3V8R6"/>
<protein>
    <submittedName>
        <fullName evidence="2">Glycosyltransferase involved in cell wall bisynthesis</fullName>
    </submittedName>
</protein>
<dbReference type="Proteomes" id="UP000199205">
    <property type="component" value="Unassembled WGS sequence"/>
</dbReference>
<reference evidence="2 3" key="1">
    <citation type="submission" date="2016-08" db="EMBL/GenBank/DDBJ databases">
        <authorList>
            <person name="Seilhamer J.J."/>
        </authorList>
    </citation>
    <scope>NUCLEOTIDE SEQUENCE [LARGE SCALE GENOMIC DNA]</scope>
    <source>
        <strain evidence="2 3">P1-7</strain>
    </source>
</reference>
<dbReference type="EMBL" id="FMAF01000004">
    <property type="protein sequence ID" value="SCB23974.1"/>
    <property type="molecule type" value="Genomic_DNA"/>
</dbReference>
<dbReference type="PANTHER" id="PTHR12526">
    <property type="entry name" value="GLYCOSYLTRANSFERASE"/>
    <property type="match status" value="1"/>
</dbReference>
<organism evidence="2 3">
    <name type="scientific">Rhizobium lusitanum</name>
    <dbReference type="NCBI Taxonomy" id="293958"/>
    <lineage>
        <taxon>Bacteria</taxon>
        <taxon>Pseudomonadati</taxon>
        <taxon>Pseudomonadota</taxon>
        <taxon>Alphaproteobacteria</taxon>
        <taxon>Hyphomicrobiales</taxon>
        <taxon>Rhizobiaceae</taxon>
        <taxon>Rhizobium/Agrobacterium group</taxon>
        <taxon>Rhizobium</taxon>
    </lineage>
</organism>
<evidence type="ECO:0000313" key="3">
    <source>
        <dbReference type="Proteomes" id="UP000199205"/>
    </source>
</evidence>
<feature type="domain" description="Glycosyl transferase family 1" evidence="1">
    <location>
        <begin position="222"/>
        <end position="386"/>
    </location>
</feature>
<evidence type="ECO:0000259" key="1">
    <source>
        <dbReference type="Pfam" id="PF00534"/>
    </source>
</evidence>
<evidence type="ECO:0000313" key="2">
    <source>
        <dbReference type="EMBL" id="SCB23974.1"/>
    </source>
</evidence>
<dbReference type="GO" id="GO:0016757">
    <property type="term" value="F:glycosyltransferase activity"/>
    <property type="evidence" value="ECO:0007669"/>
    <property type="project" value="InterPro"/>
</dbReference>
<dbReference type="Pfam" id="PF00534">
    <property type="entry name" value="Glycos_transf_1"/>
    <property type="match status" value="1"/>
</dbReference>
<dbReference type="CDD" id="cd03801">
    <property type="entry name" value="GT4_PimA-like"/>
    <property type="match status" value="1"/>
</dbReference>
<keyword evidence="2" id="KW-0808">Transferase</keyword>